<name>A0A2I1L673_9LACT</name>
<comment type="caution">
    <text evidence="6">The sequence shown here is derived from an EMBL/GenBank/DDBJ whole genome shotgun (WGS) entry which is preliminary data.</text>
</comment>
<dbReference type="PANTHER" id="PTHR30185:SF18">
    <property type="entry name" value="TRANSCRIPTIONAL REGULATOR MTLR"/>
    <property type="match status" value="1"/>
</dbReference>
<dbReference type="GO" id="GO:0009401">
    <property type="term" value="P:phosphoenolpyruvate-dependent sugar phosphotransferase system"/>
    <property type="evidence" value="ECO:0007669"/>
    <property type="project" value="InterPro"/>
</dbReference>
<dbReference type="Pfam" id="PF05043">
    <property type="entry name" value="Mga"/>
    <property type="match status" value="1"/>
</dbReference>
<proteinExistence type="predicted"/>
<dbReference type="RefSeq" id="WP_070598330.1">
    <property type="nucleotide sequence ID" value="NZ_JASOKO010000002.1"/>
</dbReference>
<dbReference type="SUPFAM" id="SSF46785">
    <property type="entry name" value="Winged helix' DNA-binding domain"/>
    <property type="match status" value="1"/>
</dbReference>
<dbReference type="EMBL" id="QMHM01000004">
    <property type="protein sequence ID" value="RAV80580.1"/>
    <property type="molecule type" value="Genomic_DNA"/>
</dbReference>
<dbReference type="PANTHER" id="PTHR30185">
    <property type="entry name" value="CRYPTIC BETA-GLUCOSIDE BGL OPERON ANTITERMINATOR"/>
    <property type="match status" value="1"/>
</dbReference>
<dbReference type="InterPro" id="IPR036095">
    <property type="entry name" value="PTS_EIIB-like_sf"/>
</dbReference>
<dbReference type="Gene3D" id="3.40.930.10">
    <property type="entry name" value="Mannitol-specific EII, Chain A"/>
    <property type="match status" value="1"/>
</dbReference>
<keyword evidence="5" id="KW-0804">Transcription</keyword>
<dbReference type="AlphaFoldDB" id="A0A2I1L673"/>
<dbReference type="Gene3D" id="1.10.10.10">
    <property type="entry name" value="Winged helix-like DNA-binding domain superfamily/Winged helix DNA-binding domain"/>
    <property type="match status" value="1"/>
</dbReference>
<dbReference type="InterPro" id="IPR050661">
    <property type="entry name" value="BglG_antiterminators"/>
</dbReference>
<dbReference type="InterPro" id="IPR016152">
    <property type="entry name" value="PTrfase/Anion_transptr"/>
</dbReference>
<dbReference type="PROSITE" id="PS51372">
    <property type="entry name" value="PRD_2"/>
    <property type="match status" value="1"/>
</dbReference>
<dbReference type="SUPFAM" id="SSF63520">
    <property type="entry name" value="PTS-regulatory domain, PRD"/>
    <property type="match status" value="1"/>
</dbReference>
<keyword evidence="4" id="KW-0010">Activator</keyword>
<evidence type="ECO:0000256" key="3">
    <source>
        <dbReference type="ARBA" id="ARBA00023015"/>
    </source>
</evidence>
<evidence type="ECO:0000256" key="2">
    <source>
        <dbReference type="ARBA" id="ARBA00022737"/>
    </source>
</evidence>
<evidence type="ECO:0000313" key="7">
    <source>
        <dbReference type="Proteomes" id="UP000251923"/>
    </source>
</evidence>
<dbReference type="Pfam" id="PF00359">
    <property type="entry name" value="PTS_EIIA_2"/>
    <property type="match status" value="1"/>
</dbReference>
<keyword evidence="3" id="KW-0805">Transcription regulation</keyword>
<organism evidence="6 7">
    <name type="scientific">Aerococcus urinae</name>
    <dbReference type="NCBI Taxonomy" id="1376"/>
    <lineage>
        <taxon>Bacteria</taxon>
        <taxon>Bacillati</taxon>
        <taxon>Bacillota</taxon>
        <taxon>Bacilli</taxon>
        <taxon>Lactobacillales</taxon>
        <taxon>Aerococcaceae</taxon>
        <taxon>Aerococcus</taxon>
    </lineage>
</organism>
<dbReference type="SUPFAM" id="SSF52794">
    <property type="entry name" value="PTS system IIB component-like"/>
    <property type="match status" value="1"/>
</dbReference>
<keyword evidence="1" id="KW-0808">Transferase</keyword>
<sequence length="618" mass="71283">MALVDRWYDILNSLYMHPKIPQAEFEAGLKTSRQTLKKNIQLLNQELGGIASITLEDKAYHLHIEDFAAFKKILAGKFRQDTDFNSSNKRQAYILKVLIEEQEPVIIDDLAEVTMVSRGTVNNDINHLRQILSDYQLAIVGVPNKGLSLKGHEIDIRTAYVNIVLSYFKEDQFSLKDKTHLLNLAPNFNMTNFTKDLLLKVVYVTLLRVRQGHGLRSEMAHYQNFLQGQEDYEGFIAEIEDYFNLTLSHYEYQYLAYPFNIYNKEDIVPESFDSHFVDQLYQKVLQAIQRDLPIEFDQEKLYQAMRNHLIFLIHRLLFRVNSDDLFFHEVQQQYPLSFTLAEITSRVLEEELDREVPGIETSYLSLYFELVISRQVNLKSQKIAIVCHTGKGTARLIKLQIQRILGTSLELSTFSEGEFNQEDPSQYFAIFTTIPLDKAKIKRPIIQLDNLFDESYIRSQWDSVQRHNPLFSQLLYLDVISLDQEGEYADLLDVMTDRVIEATGISSGFKQAIFDREAVSDTVFDQGIAMPHAVVNDFDQIILLLGQVQQPIQEKGRPIDLVFLLGIPSQTNQVMDELLINIYEAIFAVANNQPLKDLLKTTDSLEDIQDILQGDDAL</sequence>
<dbReference type="Proteomes" id="UP000251923">
    <property type="component" value="Unassembled WGS sequence"/>
</dbReference>
<dbReference type="InterPro" id="IPR002178">
    <property type="entry name" value="PTS_EIIA_type-2_dom"/>
</dbReference>
<dbReference type="Gene3D" id="1.10.1790.10">
    <property type="entry name" value="PRD domain"/>
    <property type="match status" value="1"/>
</dbReference>
<accession>A0A2I1L673</accession>
<evidence type="ECO:0000256" key="4">
    <source>
        <dbReference type="ARBA" id="ARBA00023159"/>
    </source>
</evidence>
<dbReference type="InterPro" id="IPR013011">
    <property type="entry name" value="PTS_EIIB_2"/>
</dbReference>
<dbReference type="GO" id="GO:0008982">
    <property type="term" value="F:protein-N(PI)-phosphohistidine-sugar phosphotransferase activity"/>
    <property type="evidence" value="ECO:0007669"/>
    <property type="project" value="InterPro"/>
</dbReference>
<dbReference type="PROSITE" id="PS51094">
    <property type="entry name" value="PTS_EIIA_TYPE_2"/>
    <property type="match status" value="1"/>
</dbReference>
<dbReference type="InterPro" id="IPR036634">
    <property type="entry name" value="PRD_sf"/>
</dbReference>
<dbReference type="InterPro" id="IPR011608">
    <property type="entry name" value="PRD"/>
</dbReference>
<dbReference type="CDD" id="cd05568">
    <property type="entry name" value="PTS_IIB_bgl_like"/>
    <property type="match status" value="1"/>
</dbReference>
<dbReference type="InterPro" id="IPR036388">
    <property type="entry name" value="WH-like_DNA-bd_sf"/>
</dbReference>
<dbReference type="SUPFAM" id="SSF55804">
    <property type="entry name" value="Phoshotransferase/anion transport protein"/>
    <property type="match status" value="1"/>
</dbReference>
<reference evidence="6 7" key="1">
    <citation type="submission" date="2018-04" db="EMBL/GenBank/DDBJ databases">
        <title>Aerococcus urinae genomes.</title>
        <authorList>
            <person name="Hilt E."/>
            <person name="Gilbert N.M."/>
            <person name="Thomas-White K."/>
            <person name="Putonti C."/>
            <person name="Lewis A.L."/>
            <person name="Visck K.L."/>
            <person name="Wolfe A.J."/>
        </authorList>
    </citation>
    <scope>NUCLEOTIDE SEQUENCE [LARGE SCALE GENOMIC DNA]</scope>
    <source>
        <strain evidence="6 7">UMB7480</strain>
    </source>
</reference>
<dbReference type="GO" id="GO:0006355">
    <property type="term" value="P:regulation of DNA-templated transcription"/>
    <property type="evidence" value="ECO:0007669"/>
    <property type="project" value="InterPro"/>
</dbReference>
<dbReference type="PROSITE" id="PS51099">
    <property type="entry name" value="PTS_EIIB_TYPE_2"/>
    <property type="match status" value="1"/>
</dbReference>
<dbReference type="InterPro" id="IPR007737">
    <property type="entry name" value="Mga_HTH"/>
</dbReference>
<protein>
    <submittedName>
        <fullName evidence="6">PRD domain-containing protein</fullName>
    </submittedName>
</protein>
<evidence type="ECO:0000256" key="1">
    <source>
        <dbReference type="ARBA" id="ARBA00022679"/>
    </source>
</evidence>
<evidence type="ECO:0000313" key="6">
    <source>
        <dbReference type="EMBL" id="RAV80580.1"/>
    </source>
</evidence>
<dbReference type="Pfam" id="PF00874">
    <property type="entry name" value="PRD"/>
    <property type="match status" value="1"/>
</dbReference>
<keyword evidence="2" id="KW-0677">Repeat</keyword>
<evidence type="ECO:0000256" key="5">
    <source>
        <dbReference type="ARBA" id="ARBA00023163"/>
    </source>
</evidence>
<gene>
    <name evidence="6" type="ORF">DBT54_02785</name>
</gene>
<dbReference type="InterPro" id="IPR036390">
    <property type="entry name" value="WH_DNA-bd_sf"/>
</dbReference>